<evidence type="ECO:0000313" key="2">
    <source>
        <dbReference type="EMBL" id="GEB34887.1"/>
    </source>
</evidence>
<organism evidence="2 3">
    <name type="scientific">Brevibacillus parabrevis</name>
    <dbReference type="NCBI Taxonomy" id="54914"/>
    <lineage>
        <taxon>Bacteria</taxon>
        <taxon>Bacillati</taxon>
        <taxon>Bacillota</taxon>
        <taxon>Bacilli</taxon>
        <taxon>Bacillales</taxon>
        <taxon>Paenibacillaceae</taxon>
        <taxon>Brevibacillus</taxon>
    </lineage>
</organism>
<feature type="transmembrane region" description="Helical" evidence="1">
    <location>
        <begin position="179"/>
        <end position="201"/>
    </location>
</feature>
<dbReference type="AlphaFoldDB" id="A0A4Y3PNI7"/>
<comment type="caution">
    <text evidence="2">The sequence shown here is derived from an EMBL/GenBank/DDBJ whole genome shotgun (WGS) entry which is preliminary data.</text>
</comment>
<feature type="transmembrane region" description="Helical" evidence="1">
    <location>
        <begin position="88"/>
        <end position="108"/>
    </location>
</feature>
<accession>A0A4Y3PNI7</accession>
<dbReference type="STRING" id="54914.AV540_03195"/>
<keyword evidence="1" id="KW-0472">Membrane</keyword>
<feature type="transmembrane region" description="Helical" evidence="1">
    <location>
        <begin position="139"/>
        <end position="159"/>
    </location>
</feature>
<evidence type="ECO:0000313" key="3">
    <source>
        <dbReference type="Proteomes" id="UP000316882"/>
    </source>
</evidence>
<feature type="transmembrane region" description="Helical" evidence="1">
    <location>
        <begin position="255"/>
        <end position="280"/>
    </location>
</feature>
<protein>
    <submittedName>
        <fullName evidence="2">Membrane protein</fullName>
    </submittedName>
</protein>
<dbReference type="Proteomes" id="UP000316882">
    <property type="component" value="Unassembled WGS sequence"/>
</dbReference>
<dbReference type="InterPro" id="IPR038728">
    <property type="entry name" value="YkvI-like"/>
</dbReference>
<keyword evidence="3" id="KW-1185">Reference proteome</keyword>
<dbReference type="RefSeq" id="WP_122966516.1">
    <property type="nucleotide sequence ID" value="NZ_BJMH01000029.1"/>
</dbReference>
<dbReference type="PANTHER" id="PTHR37814">
    <property type="entry name" value="CONSERVED MEMBRANE PROTEIN"/>
    <property type="match status" value="1"/>
</dbReference>
<name>A0A4Y3PNI7_BREPA</name>
<sequence>MKLWGKSIQVAATYIGTVVGAGFASGQEILAFFTSYGHAGTVGILLATSLFVWLGYKMMLLAHQLRTPSYESFNQKLFGPMIGRTMNVLVFLTLFGVTTVMLAGAGSVLEEQFAIPYLAGTAGTVLLSLLILRKGLDQLLLVNAIVVPSMLVFALLILLDNSVESPLPLAKPSNYAFLWKTILYVSFNLAMAQSVLIPIGYAIREKVVLFRAAVIGGVVLGFMLLVVHTAMLANWDDVRFMDIPILFITDRWNEWLQLFFVFVLYSEIFTTLISNVFGIGQQLRELVNVPESRLYLFLFVAAFVLCLIGYSQLLMFLYPLFGYLGLSTLCRISVPAIRLPRGKW</sequence>
<dbReference type="PANTHER" id="PTHR37814:SF1">
    <property type="entry name" value="MEMBRANE PROTEIN"/>
    <property type="match status" value="1"/>
</dbReference>
<feature type="transmembrane region" description="Helical" evidence="1">
    <location>
        <begin position="36"/>
        <end position="56"/>
    </location>
</feature>
<feature type="transmembrane region" description="Helical" evidence="1">
    <location>
        <begin position="114"/>
        <end position="132"/>
    </location>
</feature>
<proteinExistence type="predicted"/>
<evidence type="ECO:0000256" key="1">
    <source>
        <dbReference type="SAM" id="Phobius"/>
    </source>
</evidence>
<reference evidence="2 3" key="1">
    <citation type="submission" date="2019-06" db="EMBL/GenBank/DDBJ databases">
        <title>Whole genome shotgun sequence of Brevibacillus parabrevis NBRC 12334.</title>
        <authorList>
            <person name="Hosoyama A."/>
            <person name="Uohara A."/>
            <person name="Ohji S."/>
            <person name="Ichikawa N."/>
        </authorList>
    </citation>
    <scope>NUCLEOTIDE SEQUENCE [LARGE SCALE GENOMIC DNA]</scope>
    <source>
        <strain evidence="2 3">NBRC 12334</strain>
    </source>
</reference>
<keyword evidence="1" id="KW-1133">Transmembrane helix</keyword>
<keyword evidence="1" id="KW-0812">Transmembrane</keyword>
<feature type="transmembrane region" description="Helical" evidence="1">
    <location>
        <begin position="292"/>
        <end position="310"/>
    </location>
</feature>
<feature type="transmembrane region" description="Helical" evidence="1">
    <location>
        <begin position="208"/>
        <end position="235"/>
    </location>
</feature>
<dbReference type="EMBL" id="BJMH01000029">
    <property type="protein sequence ID" value="GEB34887.1"/>
    <property type="molecule type" value="Genomic_DNA"/>
</dbReference>
<gene>
    <name evidence="2" type="ORF">BPA01_44670</name>
</gene>